<gene>
    <name evidence="2" type="ORF">BT63DRAFT_279673</name>
</gene>
<feature type="compositionally biased region" description="Polar residues" evidence="1">
    <location>
        <begin position="372"/>
        <end position="381"/>
    </location>
</feature>
<feature type="compositionally biased region" description="Acidic residues" evidence="1">
    <location>
        <begin position="408"/>
        <end position="426"/>
    </location>
</feature>
<dbReference type="Proteomes" id="UP000799302">
    <property type="component" value="Unassembled WGS sequence"/>
</dbReference>
<sequence length="435" mass="49907">MVLTAKGSLYLTIARNEKFEPRLVHWKKHFLRLGTVAYTHLDVRRNRVALHLEAMKTFLDNCRTGAYGEVSWSKSYVAISWGIFQEATKKNPTRAYHEDILPELQRQWRRVQAEHSFKYCVSEQWSHWVAFTDNVWSFCLAAGCSKAKRRDPFSCVAALRELISQQFAYTADLHRKISELNQQIILQQRMITALAYRDAIENLSATTEGTNSTDKWKKFLSKMFKAVENGKIPEDNPFANLFDKEDMEKRYGFDYLQPMAKELFGVLSRTIHNYLPSKDHGQYLSKPDRIDPYVPLPGQFDPMMIDFMASMRPKYLSDDGSIDWKKERGRYPGQVVQIESVLQKYTDTSTMAPNLSSSSRGKQTAVPDRSSRGPTISSLQAENERDLFDELDSAVAKSTSKESMSDIFESDSGTEDSEDEEVEEEGDNGKMPQAE</sequence>
<proteinExistence type="predicted"/>
<protein>
    <submittedName>
        <fullName evidence="2">Uncharacterized protein</fullName>
    </submittedName>
</protein>
<feature type="region of interest" description="Disordered" evidence="1">
    <location>
        <begin position="350"/>
        <end position="435"/>
    </location>
</feature>
<dbReference type="AlphaFoldDB" id="A0A6A6UB35"/>
<evidence type="ECO:0000313" key="2">
    <source>
        <dbReference type="EMBL" id="KAF2668533.1"/>
    </source>
</evidence>
<evidence type="ECO:0000256" key="1">
    <source>
        <dbReference type="SAM" id="MobiDB-lite"/>
    </source>
</evidence>
<organism evidence="2 3">
    <name type="scientific">Microthyrium microscopicum</name>
    <dbReference type="NCBI Taxonomy" id="703497"/>
    <lineage>
        <taxon>Eukaryota</taxon>
        <taxon>Fungi</taxon>
        <taxon>Dikarya</taxon>
        <taxon>Ascomycota</taxon>
        <taxon>Pezizomycotina</taxon>
        <taxon>Dothideomycetes</taxon>
        <taxon>Dothideomycetes incertae sedis</taxon>
        <taxon>Microthyriales</taxon>
        <taxon>Microthyriaceae</taxon>
        <taxon>Microthyrium</taxon>
    </lineage>
</organism>
<feature type="compositionally biased region" description="Polar residues" evidence="1">
    <location>
        <begin position="350"/>
        <end position="362"/>
    </location>
</feature>
<evidence type="ECO:0000313" key="3">
    <source>
        <dbReference type="Proteomes" id="UP000799302"/>
    </source>
</evidence>
<dbReference type="OrthoDB" id="4142077at2759"/>
<accession>A0A6A6UB35</accession>
<name>A0A6A6UB35_9PEZI</name>
<dbReference type="EMBL" id="MU004236">
    <property type="protein sequence ID" value="KAF2668533.1"/>
    <property type="molecule type" value="Genomic_DNA"/>
</dbReference>
<keyword evidence="3" id="KW-1185">Reference proteome</keyword>
<reference evidence="2" key="1">
    <citation type="journal article" date="2020" name="Stud. Mycol.">
        <title>101 Dothideomycetes genomes: a test case for predicting lifestyles and emergence of pathogens.</title>
        <authorList>
            <person name="Haridas S."/>
            <person name="Albert R."/>
            <person name="Binder M."/>
            <person name="Bloem J."/>
            <person name="Labutti K."/>
            <person name="Salamov A."/>
            <person name="Andreopoulos B."/>
            <person name="Baker S."/>
            <person name="Barry K."/>
            <person name="Bills G."/>
            <person name="Bluhm B."/>
            <person name="Cannon C."/>
            <person name="Castanera R."/>
            <person name="Culley D."/>
            <person name="Daum C."/>
            <person name="Ezra D."/>
            <person name="Gonzalez J."/>
            <person name="Henrissat B."/>
            <person name="Kuo A."/>
            <person name="Liang C."/>
            <person name="Lipzen A."/>
            <person name="Lutzoni F."/>
            <person name="Magnuson J."/>
            <person name="Mondo S."/>
            <person name="Nolan M."/>
            <person name="Ohm R."/>
            <person name="Pangilinan J."/>
            <person name="Park H.-J."/>
            <person name="Ramirez L."/>
            <person name="Alfaro M."/>
            <person name="Sun H."/>
            <person name="Tritt A."/>
            <person name="Yoshinaga Y."/>
            <person name="Zwiers L.-H."/>
            <person name="Turgeon B."/>
            <person name="Goodwin S."/>
            <person name="Spatafora J."/>
            <person name="Crous P."/>
            <person name="Grigoriev I."/>
        </authorList>
    </citation>
    <scope>NUCLEOTIDE SEQUENCE</scope>
    <source>
        <strain evidence="2">CBS 115976</strain>
    </source>
</reference>